<evidence type="ECO:0008006" key="3">
    <source>
        <dbReference type="Google" id="ProtNLM"/>
    </source>
</evidence>
<reference evidence="1 2" key="1">
    <citation type="submission" date="2019-06" db="EMBL/GenBank/DDBJ databases">
        <authorList>
            <person name="Rodrigo-Torres L."/>
            <person name="Arahal R. D."/>
            <person name="Lucena T."/>
        </authorList>
    </citation>
    <scope>NUCLEOTIDE SEQUENCE [LARGE SCALE GENOMIC DNA]</scope>
    <source>
        <strain evidence="1 2">INIA P508</strain>
    </source>
</reference>
<dbReference type="Proteomes" id="UP000365705">
    <property type="component" value="Unassembled WGS sequence"/>
</dbReference>
<sequence>MSFEIKSAGFDDYLRKNGDGLTIDERKKVNKVGAKIYENAMQTFLDHHRSDRVYQNGTEHLADTLTHEITTGGKYEIGFSKKGKKAYIARLLNDGFDVRNQFGGPYKHVAPEDWNNFIANIGKENDARMGREMSRKAQEIINNKMHSNDTGS</sequence>
<name>A0A508YNA2_LIMMU</name>
<dbReference type="EMBL" id="CABFNH010000020">
    <property type="protein sequence ID" value="VTZ91465.1"/>
    <property type="molecule type" value="Genomic_DNA"/>
</dbReference>
<proteinExistence type="predicted"/>
<protein>
    <recommendedName>
        <fullName evidence="3">HK97 gp10 family phage protein</fullName>
    </recommendedName>
</protein>
<gene>
    <name evidence="1" type="ORF">LMUP508_01443</name>
</gene>
<dbReference type="RefSeq" id="WP_143113200.1">
    <property type="nucleotide sequence ID" value="NZ_CABFNH010000020.1"/>
</dbReference>
<accession>A0A508YNA2</accession>
<dbReference type="AlphaFoldDB" id="A0A508YNA2"/>
<organism evidence="1 2">
    <name type="scientific">Limosilactobacillus mucosae</name>
    <name type="common">Lactobacillus mucosae</name>
    <dbReference type="NCBI Taxonomy" id="97478"/>
    <lineage>
        <taxon>Bacteria</taxon>
        <taxon>Bacillati</taxon>
        <taxon>Bacillota</taxon>
        <taxon>Bacilli</taxon>
        <taxon>Lactobacillales</taxon>
        <taxon>Lactobacillaceae</taxon>
        <taxon>Limosilactobacillus</taxon>
    </lineage>
</organism>
<evidence type="ECO:0000313" key="2">
    <source>
        <dbReference type="Proteomes" id="UP000365705"/>
    </source>
</evidence>
<evidence type="ECO:0000313" key="1">
    <source>
        <dbReference type="EMBL" id="VTZ91465.1"/>
    </source>
</evidence>